<dbReference type="GO" id="GO:0004519">
    <property type="term" value="F:endonuclease activity"/>
    <property type="evidence" value="ECO:0007669"/>
    <property type="project" value="UniProtKB-KW"/>
</dbReference>
<proteinExistence type="predicted"/>
<accession>A0A858SXW8</accession>
<protein>
    <submittedName>
        <fullName evidence="2">Endonuclease/exonuclease/phosphatase family protein</fullName>
    </submittedName>
</protein>
<dbReference type="AlphaFoldDB" id="A0A858SXW8"/>
<dbReference type="Proteomes" id="UP000503308">
    <property type="component" value="Chromosome"/>
</dbReference>
<name>A0A858SXW8_9RHOB</name>
<dbReference type="InterPro" id="IPR036691">
    <property type="entry name" value="Endo/exonu/phosph_ase_sf"/>
</dbReference>
<reference evidence="2 3" key="1">
    <citation type="submission" date="2020-02" db="EMBL/GenBank/DDBJ databases">
        <title>Genome sequence of Roseobacter ponti.</title>
        <authorList>
            <person name="Hollensteiner J."/>
            <person name="Schneider D."/>
            <person name="Poehlein A."/>
            <person name="Daniel R."/>
        </authorList>
    </citation>
    <scope>NUCLEOTIDE SEQUENCE [LARGE SCALE GENOMIC DNA]</scope>
    <source>
        <strain evidence="2 3">DSM 106830</strain>
    </source>
</reference>
<keyword evidence="3" id="KW-1185">Reference proteome</keyword>
<organism evidence="2 3">
    <name type="scientific">Roseobacter ponti</name>
    <dbReference type="NCBI Taxonomy" id="1891787"/>
    <lineage>
        <taxon>Bacteria</taxon>
        <taxon>Pseudomonadati</taxon>
        <taxon>Pseudomonadota</taxon>
        <taxon>Alphaproteobacteria</taxon>
        <taxon>Rhodobacterales</taxon>
        <taxon>Roseobacteraceae</taxon>
        <taxon>Roseobacter</taxon>
    </lineage>
</organism>
<keyword evidence="2" id="KW-0378">Hydrolase</keyword>
<feature type="domain" description="Endonuclease/exonuclease/phosphatase" evidence="1">
    <location>
        <begin position="66"/>
        <end position="385"/>
    </location>
</feature>
<dbReference type="Pfam" id="PF03372">
    <property type="entry name" value="Exo_endo_phos"/>
    <property type="match status" value="1"/>
</dbReference>
<dbReference type="EMBL" id="CP048788">
    <property type="protein sequence ID" value="QJF52848.1"/>
    <property type="molecule type" value="Genomic_DNA"/>
</dbReference>
<keyword evidence="2" id="KW-0269">Exonuclease</keyword>
<dbReference type="SUPFAM" id="SSF56219">
    <property type="entry name" value="DNase I-like"/>
    <property type="match status" value="1"/>
</dbReference>
<dbReference type="Gene3D" id="3.60.10.10">
    <property type="entry name" value="Endonuclease/exonuclease/phosphatase"/>
    <property type="match status" value="1"/>
</dbReference>
<evidence type="ECO:0000313" key="3">
    <source>
        <dbReference type="Proteomes" id="UP000503308"/>
    </source>
</evidence>
<dbReference type="InterPro" id="IPR005135">
    <property type="entry name" value="Endo/exonuclease/phosphatase"/>
</dbReference>
<sequence>MGLSSCQHDHARICDDAHRQHDRSEAPPRLCKPGRGTRASARLITAAAALCLSAAGLYADTLRIATYNTELQRDGPGLLLRDILRGEDPDIVAVMSVLAETAPDIVVLQGFDYDLTGAALNAFADRLAGTGPSYPWRFAARPNTGYQSGIDLDGDGRAGDPRDAQGYGRFSGQGGMAVLSRFEIIASDVQTFTDLLWRDFPGALLPETDARPFPSPEAQAIQRLSTTAHWVVPVQVPGLGRLSLLTFHASPPVFDGPEDRNGRRNHDEILFWQYYLDGTFGPAPAEKLVLLGDTNQDPQDGEGRKAAIRGLLNNPLLQDPAPRSTGSVIISDDPFDTADWDDPVPGNLRVDYVLPSRDLTVTGSGVWWPDPASEAGETAATASRHRLVWVDIAR</sequence>
<keyword evidence="2" id="KW-0255">Endonuclease</keyword>
<gene>
    <name evidence="2" type="ORF">G3256_17550</name>
</gene>
<evidence type="ECO:0000259" key="1">
    <source>
        <dbReference type="Pfam" id="PF03372"/>
    </source>
</evidence>
<evidence type="ECO:0000313" key="2">
    <source>
        <dbReference type="EMBL" id="QJF52848.1"/>
    </source>
</evidence>
<keyword evidence="2" id="KW-0540">Nuclease</keyword>
<dbReference type="KEGG" id="rpon:G3256_17550"/>
<dbReference type="GO" id="GO:0004527">
    <property type="term" value="F:exonuclease activity"/>
    <property type="evidence" value="ECO:0007669"/>
    <property type="project" value="UniProtKB-KW"/>
</dbReference>